<feature type="compositionally biased region" description="Basic and acidic residues" evidence="1">
    <location>
        <begin position="53"/>
        <end position="63"/>
    </location>
</feature>
<reference evidence="3 4" key="1">
    <citation type="submission" date="2020-07" db="EMBL/GenBank/DDBJ databases">
        <title>Sequencing the genomes of 1000 actinobacteria strains.</title>
        <authorList>
            <person name="Klenk H.-P."/>
        </authorList>
    </citation>
    <scope>NUCLEOTIDE SEQUENCE [LARGE SCALE GENOMIC DNA]</scope>
    <source>
        <strain evidence="3 4">DSM 45975</strain>
    </source>
</reference>
<dbReference type="RefSeq" id="WP_182546988.1">
    <property type="nucleotide sequence ID" value="NZ_JACGWZ010000010.1"/>
</dbReference>
<proteinExistence type="predicted"/>
<evidence type="ECO:0000256" key="2">
    <source>
        <dbReference type="SAM" id="Phobius"/>
    </source>
</evidence>
<comment type="caution">
    <text evidence="3">The sequence shown here is derived from an EMBL/GenBank/DDBJ whole genome shotgun (WGS) entry which is preliminary data.</text>
</comment>
<feature type="compositionally biased region" description="Polar residues" evidence="1">
    <location>
        <begin position="86"/>
        <end position="97"/>
    </location>
</feature>
<dbReference type="Proteomes" id="UP000569329">
    <property type="component" value="Unassembled WGS sequence"/>
</dbReference>
<sequence length="222" mass="24529">MNTDHPRPGRPPLPIDWEAENAVHNAEHADFTKRSRNAMMQMFLSNGYTPEQAQHEVDKHDQRTTAIGEAMQSAVNDRMPTCGDTDPSSPRPDQQPVTEYAPETRAEPTEPAAPRPRPYIEECDQEPEMRMPVMPGAFSRALSSPGHWLKAFGLALFTGGAVFLLLAGLLHWLFGTAALVTWVTGIIAGIGALPVLMATLSAASREVREWVRVGGPKPIRWW</sequence>
<keyword evidence="2" id="KW-0472">Membrane</keyword>
<name>A0A839E5D7_9PSEU</name>
<feature type="region of interest" description="Disordered" evidence="1">
    <location>
        <begin position="48"/>
        <end position="67"/>
    </location>
</feature>
<dbReference type="AlphaFoldDB" id="A0A839E5D7"/>
<feature type="transmembrane region" description="Helical" evidence="2">
    <location>
        <begin position="148"/>
        <end position="173"/>
    </location>
</feature>
<gene>
    <name evidence="3" type="ORF">FHX42_005243</name>
</gene>
<accession>A0A839E5D7</accession>
<feature type="transmembrane region" description="Helical" evidence="2">
    <location>
        <begin position="179"/>
        <end position="203"/>
    </location>
</feature>
<keyword evidence="2" id="KW-1133">Transmembrane helix</keyword>
<keyword evidence="2" id="KW-0812">Transmembrane</keyword>
<dbReference type="EMBL" id="JACGWZ010000010">
    <property type="protein sequence ID" value="MBA8827836.1"/>
    <property type="molecule type" value="Genomic_DNA"/>
</dbReference>
<feature type="region of interest" description="Disordered" evidence="1">
    <location>
        <begin position="75"/>
        <end position="118"/>
    </location>
</feature>
<organism evidence="3 4">
    <name type="scientific">Halosaccharopolyspora lacisalsi</name>
    <dbReference type="NCBI Taxonomy" id="1000566"/>
    <lineage>
        <taxon>Bacteria</taxon>
        <taxon>Bacillati</taxon>
        <taxon>Actinomycetota</taxon>
        <taxon>Actinomycetes</taxon>
        <taxon>Pseudonocardiales</taxon>
        <taxon>Pseudonocardiaceae</taxon>
        <taxon>Halosaccharopolyspora</taxon>
    </lineage>
</organism>
<protein>
    <submittedName>
        <fullName evidence="3">Uncharacterized protein</fullName>
    </submittedName>
</protein>
<evidence type="ECO:0000313" key="4">
    <source>
        <dbReference type="Proteomes" id="UP000569329"/>
    </source>
</evidence>
<evidence type="ECO:0000313" key="3">
    <source>
        <dbReference type="EMBL" id="MBA8827836.1"/>
    </source>
</evidence>
<evidence type="ECO:0000256" key="1">
    <source>
        <dbReference type="SAM" id="MobiDB-lite"/>
    </source>
</evidence>
<keyword evidence="4" id="KW-1185">Reference proteome</keyword>